<comment type="caution">
    <text evidence="11">The sequence shown here is derived from an EMBL/GenBank/DDBJ whole genome shotgun (WGS) entry which is preliminary data.</text>
</comment>
<name>A0A4R0HWN2_9ACTN</name>
<dbReference type="AlphaFoldDB" id="A0A4R0HWN2"/>
<dbReference type="InterPro" id="IPR019815">
    <property type="entry name" value="Translation_initiation_fac_3_C"/>
</dbReference>
<dbReference type="GO" id="GO:0043022">
    <property type="term" value="F:ribosome binding"/>
    <property type="evidence" value="ECO:0007669"/>
    <property type="project" value="TreeGrafter"/>
</dbReference>
<dbReference type="PANTHER" id="PTHR10938">
    <property type="entry name" value="TRANSLATION INITIATION FACTOR IF-3"/>
    <property type="match status" value="1"/>
</dbReference>
<dbReference type="GO" id="GO:0003743">
    <property type="term" value="F:translation initiation factor activity"/>
    <property type="evidence" value="ECO:0007669"/>
    <property type="project" value="UniProtKB-UniRule"/>
</dbReference>
<dbReference type="InterPro" id="IPR019813">
    <property type="entry name" value="Translation_initiation_fac3_CS"/>
</dbReference>
<dbReference type="GO" id="GO:0005829">
    <property type="term" value="C:cytosol"/>
    <property type="evidence" value="ECO:0007669"/>
    <property type="project" value="TreeGrafter"/>
</dbReference>
<keyword evidence="3 5" id="KW-0396">Initiation factor</keyword>
<dbReference type="Gene3D" id="3.10.20.80">
    <property type="entry name" value="Translation initiation factor 3 (IF-3), N-terminal domain"/>
    <property type="match status" value="1"/>
</dbReference>
<evidence type="ECO:0000256" key="5">
    <source>
        <dbReference type="HAMAP-Rule" id="MF_00080"/>
    </source>
</evidence>
<feature type="region of interest" description="Disordered" evidence="8">
    <location>
        <begin position="169"/>
        <end position="229"/>
    </location>
</feature>
<dbReference type="GO" id="GO:0032790">
    <property type="term" value="P:ribosome disassembly"/>
    <property type="evidence" value="ECO:0007669"/>
    <property type="project" value="TreeGrafter"/>
</dbReference>
<evidence type="ECO:0000259" key="9">
    <source>
        <dbReference type="Pfam" id="PF00707"/>
    </source>
</evidence>
<dbReference type="InterPro" id="IPR036788">
    <property type="entry name" value="T_IF-3_C_sf"/>
</dbReference>
<dbReference type="HAMAP" id="MF_00080">
    <property type="entry name" value="IF_3"/>
    <property type="match status" value="1"/>
</dbReference>
<dbReference type="GO" id="GO:0016020">
    <property type="term" value="C:membrane"/>
    <property type="evidence" value="ECO:0007669"/>
    <property type="project" value="TreeGrafter"/>
</dbReference>
<keyword evidence="2 5" id="KW-0963">Cytoplasm</keyword>
<feature type="domain" description="Translation initiation factor 3 N-terminal" evidence="10">
    <location>
        <begin position="7"/>
        <end position="75"/>
    </location>
</feature>
<evidence type="ECO:0000313" key="12">
    <source>
        <dbReference type="Proteomes" id="UP000292346"/>
    </source>
</evidence>
<comment type="subunit">
    <text evidence="5 7">Monomer.</text>
</comment>
<organism evidence="11 12">
    <name type="scientific">Kribbella soli</name>
    <dbReference type="NCBI Taxonomy" id="1124743"/>
    <lineage>
        <taxon>Bacteria</taxon>
        <taxon>Bacillati</taxon>
        <taxon>Actinomycetota</taxon>
        <taxon>Actinomycetes</taxon>
        <taxon>Propionibacteriales</taxon>
        <taxon>Kribbellaceae</taxon>
        <taxon>Kribbella</taxon>
    </lineage>
</organism>
<dbReference type="InterPro" id="IPR036787">
    <property type="entry name" value="T_IF-3_N_sf"/>
</dbReference>
<dbReference type="Pfam" id="PF05198">
    <property type="entry name" value="IF3_N"/>
    <property type="match status" value="1"/>
</dbReference>
<feature type="compositionally biased region" description="Basic and acidic residues" evidence="8">
    <location>
        <begin position="197"/>
        <end position="211"/>
    </location>
</feature>
<evidence type="ECO:0000256" key="2">
    <source>
        <dbReference type="ARBA" id="ARBA00022490"/>
    </source>
</evidence>
<evidence type="ECO:0000256" key="4">
    <source>
        <dbReference type="ARBA" id="ARBA00022917"/>
    </source>
</evidence>
<protein>
    <recommendedName>
        <fullName evidence="5 6">Translation initiation factor IF-3</fullName>
    </recommendedName>
</protein>
<dbReference type="Pfam" id="PF00707">
    <property type="entry name" value="IF3_C"/>
    <property type="match status" value="1"/>
</dbReference>
<dbReference type="OrthoDB" id="9806014at2"/>
<evidence type="ECO:0000256" key="3">
    <source>
        <dbReference type="ARBA" id="ARBA00022540"/>
    </source>
</evidence>
<dbReference type="NCBIfam" id="TIGR00168">
    <property type="entry name" value="infC"/>
    <property type="match status" value="1"/>
</dbReference>
<keyword evidence="4 5" id="KW-0648">Protein biosynthesis</keyword>
<dbReference type="InterPro" id="IPR019814">
    <property type="entry name" value="Translation_initiation_fac_3_N"/>
</dbReference>
<dbReference type="SUPFAM" id="SSF55200">
    <property type="entry name" value="Translation initiation factor IF3, C-terminal domain"/>
    <property type="match status" value="1"/>
</dbReference>
<reference evidence="11 12" key="1">
    <citation type="submission" date="2019-02" db="EMBL/GenBank/DDBJ databases">
        <title>Kribbella capetownensis sp. nov. and Kribbella speibonae sp. nov., isolated from soil.</title>
        <authorList>
            <person name="Curtis S.M."/>
            <person name="Norton I."/>
            <person name="Everest G.J."/>
            <person name="Meyers P.R."/>
        </authorList>
    </citation>
    <scope>NUCLEOTIDE SEQUENCE [LARGE SCALE GENOMIC DNA]</scope>
    <source>
        <strain evidence="11 12">KCTC 29219</strain>
    </source>
</reference>
<comment type="function">
    <text evidence="5 7">IF-3 binds to the 30S ribosomal subunit and shifts the equilibrium between 70S ribosomes and their 50S and 30S subunits in favor of the free subunits, thus enhancing the availability of 30S subunits on which protein synthesis initiation begins.</text>
</comment>
<feature type="compositionally biased region" description="Basic and acidic residues" evidence="8">
    <location>
        <begin position="173"/>
        <end position="190"/>
    </location>
</feature>
<dbReference type="Gene3D" id="3.30.110.10">
    <property type="entry name" value="Translation initiation factor 3 (IF-3), C-terminal domain"/>
    <property type="match status" value="1"/>
</dbReference>
<dbReference type="PANTHER" id="PTHR10938:SF0">
    <property type="entry name" value="TRANSLATION INITIATION FACTOR IF-3, MITOCHONDRIAL"/>
    <property type="match status" value="1"/>
</dbReference>
<evidence type="ECO:0000256" key="1">
    <source>
        <dbReference type="ARBA" id="ARBA00005439"/>
    </source>
</evidence>
<dbReference type="Proteomes" id="UP000292346">
    <property type="component" value="Unassembled WGS sequence"/>
</dbReference>
<dbReference type="InterPro" id="IPR001288">
    <property type="entry name" value="Translation_initiation_fac_3"/>
</dbReference>
<evidence type="ECO:0000256" key="8">
    <source>
        <dbReference type="SAM" id="MobiDB-lite"/>
    </source>
</evidence>
<feature type="domain" description="Translation initiation factor 3 C-terminal" evidence="9">
    <location>
        <begin position="84"/>
        <end position="167"/>
    </location>
</feature>
<comment type="similarity">
    <text evidence="1 5 7">Belongs to the IF-3 family.</text>
</comment>
<dbReference type="FunFam" id="3.10.20.80:FF:000001">
    <property type="entry name" value="Translation initiation factor IF-3"/>
    <property type="match status" value="1"/>
</dbReference>
<evidence type="ECO:0000256" key="6">
    <source>
        <dbReference type="NCBIfam" id="TIGR00168"/>
    </source>
</evidence>
<proteinExistence type="inferred from homology"/>
<dbReference type="SUPFAM" id="SSF54364">
    <property type="entry name" value="Translation initiation factor IF3, N-terminal domain"/>
    <property type="match status" value="1"/>
</dbReference>
<sequence length="229" mass="26030">MTTDLRVNERIRVPEVRLVGPNGEQVGIVRIEDALRLAQEADLDLVEVAATARPPVCKLMDFGKYKYETAQKARESRRNQTNTVIKEMKLRPKIDPHDYETKKGHVVRFLKAGDKVKITIMFRGREQSRPELGFRLLQRLAEDVTELGFVESSPRQDGRNMIMVLGPHKKKSEARVDVEAEKAERKAAREADEEAERQERAEQVQAHEAERAAGVTKKPKGPADNLDPE</sequence>
<dbReference type="FunFam" id="3.30.110.10:FF:000002">
    <property type="entry name" value="Translation initiation factor IF-3"/>
    <property type="match status" value="1"/>
</dbReference>
<dbReference type="EMBL" id="SJJZ01000001">
    <property type="protein sequence ID" value="TCC12299.1"/>
    <property type="molecule type" value="Genomic_DNA"/>
</dbReference>
<comment type="subcellular location">
    <subcellularLocation>
        <location evidence="5 7">Cytoplasm</location>
    </subcellularLocation>
</comment>
<accession>A0A4R0HWN2</accession>
<gene>
    <name evidence="5" type="primary">infC</name>
    <name evidence="11" type="ORF">E0H45_00150</name>
</gene>
<evidence type="ECO:0000259" key="10">
    <source>
        <dbReference type="Pfam" id="PF05198"/>
    </source>
</evidence>
<evidence type="ECO:0000313" key="11">
    <source>
        <dbReference type="EMBL" id="TCC12299.1"/>
    </source>
</evidence>
<keyword evidence="12" id="KW-1185">Reference proteome</keyword>
<evidence type="ECO:0000256" key="7">
    <source>
        <dbReference type="RuleBase" id="RU000646"/>
    </source>
</evidence>
<dbReference type="PROSITE" id="PS00938">
    <property type="entry name" value="IF3"/>
    <property type="match status" value="1"/>
</dbReference>